<sequence>MIPLSGLGTQMSLKLVDATRDRQMQSIERSPVHARAITSFRERIADVQTVDQLIEDQELYAFVMRTYDLEDQIFGKAMMKKVLESDIDDRTALVNRLTDPRIRDLYKGMGFETVDGKTTSSNTLDPAWQEAMIDRYLDRQFINAQAEQSETVGIALEVRQKAGEIGSWLDVLKDRDVSSFFRTALGLPDSMVQLDVDRQAALFARKFDIEKLQDPKELEKLTRKYAAIADAKGGTAVAGNAAVQLMQGAVSAGNGGAFVPITLDITAITALPRRTY</sequence>
<dbReference type="Proteomes" id="UP000199356">
    <property type="component" value="Unassembled WGS sequence"/>
</dbReference>
<evidence type="ECO:0000313" key="1">
    <source>
        <dbReference type="EMBL" id="SFP65563.1"/>
    </source>
</evidence>
<evidence type="ECO:0000313" key="2">
    <source>
        <dbReference type="Proteomes" id="UP000199356"/>
    </source>
</evidence>
<dbReference type="Gene3D" id="1.10.3700.10">
    <property type="entry name" value="AGR C 984p-like"/>
    <property type="match status" value="1"/>
</dbReference>
<dbReference type="STRING" id="441119.SAMN04488047_11035"/>
<protein>
    <recommendedName>
        <fullName evidence="3">DUF1217 domain-containing protein</fullName>
    </recommendedName>
</protein>
<evidence type="ECO:0008006" key="3">
    <source>
        <dbReference type="Google" id="ProtNLM"/>
    </source>
</evidence>
<dbReference type="SUPFAM" id="SSF158837">
    <property type="entry name" value="AGR C 984p-like"/>
    <property type="match status" value="1"/>
</dbReference>
<dbReference type="AlphaFoldDB" id="A0A1I5S459"/>
<dbReference type="EMBL" id="FOXA01000010">
    <property type="protein sequence ID" value="SFP65563.1"/>
    <property type="molecule type" value="Genomic_DNA"/>
</dbReference>
<reference evidence="1 2" key="1">
    <citation type="submission" date="2016-10" db="EMBL/GenBank/DDBJ databases">
        <authorList>
            <person name="de Groot N.N."/>
        </authorList>
    </citation>
    <scope>NUCLEOTIDE SEQUENCE [LARGE SCALE GENOMIC DNA]</scope>
    <source>
        <strain evidence="1 2">DSM 19547</strain>
    </source>
</reference>
<dbReference type="InterPro" id="IPR010626">
    <property type="entry name" value="DUF1217"/>
</dbReference>
<name>A0A1I5S459_9RHOB</name>
<proteinExistence type="predicted"/>
<gene>
    <name evidence="1" type="ORF">SAMN04488047_11035</name>
</gene>
<dbReference type="RefSeq" id="WP_093422586.1">
    <property type="nucleotide sequence ID" value="NZ_FOXA01000010.1"/>
</dbReference>
<dbReference type="InterPro" id="IPR023157">
    <property type="entry name" value="AGR-C-984p-like_sf"/>
</dbReference>
<keyword evidence="2" id="KW-1185">Reference proteome</keyword>
<accession>A0A1I5S459</accession>
<organism evidence="1 2">
    <name type="scientific">Tranquillimonas alkanivorans</name>
    <dbReference type="NCBI Taxonomy" id="441119"/>
    <lineage>
        <taxon>Bacteria</taxon>
        <taxon>Pseudomonadati</taxon>
        <taxon>Pseudomonadota</taxon>
        <taxon>Alphaproteobacteria</taxon>
        <taxon>Rhodobacterales</taxon>
        <taxon>Roseobacteraceae</taxon>
        <taxon>Tranquillimonas</taxon>
    </lineage>
</organism>
<dbReference type="Pfam" id="PF06748">
    <property type="entry name" value="DUF1217"/>
    <property type="match status" value="1"/>
</dbReference>
<dbReference type="OrthoDB" id="7824597at2"/>